<dbReference type="EMBL" id="BKCJ010005793">
    <property type="protein sequence ID" value="GEU68667.1"/>
    <property type="molecule type" value="Genomic_DNA"/>
</dbReference>
<name>A0A6L2M625_TANCI</name>
<dbReference type="AlphaFoldDB" id="A0A6L2M625"/>
<accession>A0A6L2M625</accession>
<dbReference type="PANTHER" id="PTHR11439">
    <property type="entry name" value="GAG-POL-RELATED RETROTRANSPOSON"/>
    <property type="match status" value="1"/>
</dbReference>
<proteinExistence type="predicted"/>
<dbReference type="CDD" id="cd09272">
    <property type="entry name" value="RNase_HI_RT_Ty1"/>
    <property type="match status" value="1"/>
</dbReference>
<feature type="compositionally biased region" description="Polar residues" evidence="1">
    <location>
        <begin position="60"/>
        <end position="75"/>
    </location>
</feature>
<evidence type="ECO:0000256" key="1">
    <source>
        <dbReference type="SAM" id="MobiDB-lite"/>
    </source>
</evidence>
<organism evidence="2">
    <name type="scientific">Tanacetum cinerariifolium</name>
    <name type="common">Dalmatian daisy</name>
    <name type="synonym">Chrysanthemum cinerariifolium</name>
    <dbReference type="NCBI Taxonomy" id="118510"/>
    <lineage>
        <taxon>Eukaryota</taxon>
        <taxon>Viridiplantae</taxon>
        <taxon>Streptophyta</taxon>
        <taxon>Embryophyta</taxon>
        <taxon>Tracheophyta</taxon>
        <taxon>Spermatophyta</taxon>
        <taxon>Magnoliopsida</taxon>
        <taxon>eudicotyledons</taxon>
        <taxon>Gunneridae</taxon>
        <taxon>Pentapetalae</taxon>
        <taxon>asterids</taxon>
        <taxon>campanulids</taxon>
        <taxon>Asterales</taxon>
        <taxon>Asteraceae</taxon>
        <taxon>Asteroideae</taxon>
        <taxon>Anthemideae</taxon>
        <taxon>Anthemidinae</taxon>
        <taxon>Tanacetum</taxon>
    </lineage>
</organism>
<evidence type="ECO:0000313" key="2">
    <source>
        <dbReference type="EMBL" id="GEU68667.1"/>
    </source>
</evidence>
<gene>
    <name evidence="2" type="ORF">Tci_040645</name>
</gene>
<dbReference type="PANTHER" id="PTHR11439:SF463">
    <property type="entry name" value="REVERSE TRANSCRIPTASE TY1_COPIA-TYPE DOMAIN-CONTAINING PROTEIN"/>
    <property type="match status" value="1"/>
</dbReference>
<reference evidence="2" key="1">
    <citation type="journal article" date="2019" name="Sci. Rep.">
        <title>Draft genome of Tanacetum cinerariifolium, the natural source of mosquito coil.</title>
        <authorList>
            <person name="Yamashiro T."/>
            <person name="Shiraishi A."/>
            <person name="Satake H."/>
            <person name="Nakayama K."/>
        </authorList>
    </citation>
    <scope>NUCLEOTIDE SEQUENCE</scope>
</reference>
<comment type="caution">
    <text evidence="2">The sequence shown here is derived from an EMBL/GenBank/DDBJ whole genome shotgun (WGS) entry which is preliminary data.</text>
</comment>
<sequence>RGSLTCEGLHEAAHRTVCRTRRRRFRQSRCLLRKSIVSGANYQETIHVDFDELTTMDFEQSSSGPALNDMTPGTISSGLVRTSSSSTSYVPPSRNDWDLLFQRMFDELLNPPPNAPSPSKSLTTTEIQSTVIPQDVGDNNLDMEVAHMRNDPLLGVPIPEITSEQSLSTASPQSIVQPNHPMTHHNSKWTKDHPLNNIIGQLSRPVSTRLQLHEQALFCYYDAFLTSVEHKTYKEALNQACWIKAMQEELNEFERLEVWELVPRPDQVMARPTKKHVHAVKRIFRYLRGTINRGLGYLKDSSVALTAFADADHAVCQDTRRSTSGSVQFLGERLISWSSKRQKSVAISSTEAEYIARTS</sequence>
<feature type="non-terminal residue" evidence="2">
    <location>
        <position position="1"/>
    </location>
</feature>
<feature type="compositionally biased region" description="Low complexity" evidence="1">
    <location>
        <begin position="76"/>
        <end position="88"/>
    </location>
</feature>
<feature type="region of interest" description="Disordered" evidence="1">
    <location>
        <begin position="60"/>
        <end position="88"/>
    </location>
</feature>
<protein>
    <submittedName>
        <fullName evidence="2">Uncharacterized mitochondrial protein AtMg00810-like</fullName>
    </submittedName>
</protein>